<keyword evidence="3" id="KW-1185">Reference proteome</keyword>
<dbReference type="SUPFAM" id="SSF54913">
    <property type="entry name" value="GlnB-like"/>
    <property type="match status" value="1"/>
</dbReference>
<organism evidence="2 3">
    <name type="scientific">Denitrificimonas halotolerans</name>
    <dbReference type="NCBI Taxonomy" id="3098930"/>
    <lineage>
        <taxon>Bacteria</taxon>
        <taxon>Pseudomonadati</taxon>
        <taxon>Pseudomonadota</taxon>
        <taxon>Gammaproteobacteria</taxon>
        <taxon>Pseudomonadales</taxon>
        <taxon>Pseudomonadaceae</taxon>
        <taxon>Denitrificimonas</taxon>
    </lineage>
</organism>
<dbReference type="EMBL" id="JAXIVU010000001">
    <property type="protein sequence ID" value="MDY7218266.1"/>
    <property type="molecule type" value="Genomic_DNA"/>
</dbReference>
<gene>
    <name evidence="2" type="ORF">TOI97_01535</name>
</gene>
<dbReference type="Gene3D" id="3.30.70.790">
    <property type="entry name" value="UreE, C-terminal domain"/>
    <property type="match status" value="1"/>
</dbReference>
<dbReference type="Pfam" id="PF09413">
    <property type="entry name" value="DUF2007"/>
    <property type="match status" value="1"/>
</dbReference>
<dbReference type="Proteomes" id="UP001294570">
    <property type="component" value="Unassembled WGS sequence"/>
</dbReference>
<evidence type="ECO:0000313" key="2">
    <source>
        <dbReference type="EMBL" id="MDY7218266.1"/>
    </source>
</evidence>
<protein>
    <submittedName>
        <fullName evidence="2">DUF2007 domain-containing protein</fullName>
    </submittedName>
</protein>
<dbReference type="RefSeq" id="WP_321552431.1">
    <property type="nucleotide sequence ID" value="NZ_JAXIVU010000001.1"/>
</dbReference>
<reference evidence="2 3" key="1">
    <citation type="submission" date="2023-12" db="EMBL/GenBank/DDBJ databases">
        <title>Denitrificimonas halotolerans sp. nov.,a novel species isolated from landfill leachate.</title>
        <authorList>
            <person name="Wang S."/>
        </authorList>
    </citation>
    <scope>NUCLEOTIDE SEQUENCE [LARGE SCALE GENOMIC DNA]</scope>
    <source>
        <strain evidence="2 3">JX-1</strain>
    </source>
</reference>
<accession>A0ABU5GQ01</accession>
<name>A0ABU5GQ01_9GAMM</name>
<proteinExistence type="predicted"/>
<dbReference type="InterPro" id="IPR011322">
    <property type="entry name" value="N-reg_PII-like_a/b"/>
</dbReference>
<feature type="domain" description="DUF2007" evidence="1">
    <location>
        <begin position="1"/>
        <end position="63"/>
    </location>
</feature>
<comment type="caution">
    <text evidence="2">The sequence shown here is derived from an EMBL/GenBank/DDBJ whole genome shotgun (WGS) entry which is preliminary data.</text>
</comment>
<dbReference type="InterPro" id="IPR018551">
    <property type="entry name" value="DUF2007"/>
</dbReference>
<evidence type="ECO:0000313" key="3">
    <source>
        <dbReference type="Proteomes" id="UP001294570"/>
    </source>
</evidence>
<evidence type="ECO:0000259" key="1">
    <source>
        <dbReference type="Pfam" id="PF09413"/>
    </source>
</evidence>
<sequence>MQRVHEPVDLIEAQMLISMLRNEGIDVYLQGEDLIGGVGELPALGLLGLMVANEDVERAQELIILYQQATPVTDDKTDVAQVVQYGTLEC</sequence>